<evidence type="ECO:0000259" key="6">
    <source>
        <dbReference type="SMART" id="SM00563"/>
    </source>
</evidence>
<dbReference type="RefSeq" id="WP_066539623.1">
    <property type="nucleotide sequence ID" value="NZ_DALZSI010000010.1"/>
</dbReference>
<dbReference type="EMBL" id="PDEA01000001">
    <property type="protein sequence ID" value="PEH88495.1"/>
    <property type="molecule type" value="Genomic_DNA"/>
</dbReference>
<dbReference type="STRING" id="1219032.GCA_001515545_03069"/>
<organism evidence="7 8">
    <name type="scientific">Comamonas terrigena</name>
    <dbReference type="NCBI Taxonomy" id="32013"/>
    <lineage>
        <taxon>Bacteria</taxon>
        <taxon>Pseudomonadati</taxon>
        <taxon>Pseudomonadota</taxon>
        <taxon>Betaproteobacteria</taxon>
        <taxon>Burkholderiales</taxon>
        <taxon>Comamonadaceae</taxon>
        <taxon>Comamonas</taxon>
    </lineage>
</organism>
<dbReference type="Pfam" id="PF01553">
    <property type="entry name" value="Acyltransferase"/>
    <property type="match status" value="1"/>
</dbReference>
<comment type="pathway">
    <text evidence="1">Lipid metabolism.</text>
</comment>
<dbReference type="OrthoDB" id="9806880at2"/>
<evidence type="ECO:0000256" key="4">
    <source>
        <dbReference type="ARBA" id="ARBA00023098"/>
    </source>
</evidence>
<keyword evidence="8" id="KW-1185">Reference proteome</keyword>
<dbReference type="PANTHER" id="PTHR10434:SF64">
    <property type="entry name" value="1-ACYL-SN-GLYCEROL-3-PHOSPHATE ACYLTRANSFERASE-RELATED"/>
    <property type="match status" value="1"/>
</dbReference>
<gene>
    <name evidence="7" type="ORF">CRM82_07665</name>
</gene>
<dbReference type="SUPFAM" id="SSF69593">
    <property type="entry name" value="Glycerol-3-phosphate (1)-acyltransferase"/>
    <property type="match status" value="1"/>
</dbReference>
<sequence>MASHLRASARALHMLGHVLQGMATVVWRFPRLNSLERQQRVQAWASALLGKAGIRLEVIGHPVSDGPALLVANHISWLDIPVMHAARFCRFVSKDDVRSWPLIGRLATAAGTLYIARSSRRDAQRMVQTMADSLAQGDVLAVFPEGTTGDGLRLLPFHSNLLQSAVVADVPVQPVALRFVTAASGEVSTAPSYEGDTTLLTSIWRTLRADDLVAQVHYGVPETARGRDRRTWSEDMRQRVAALAGLPCGPAGD</sequence>
<dbReference type="SMART" id="SM00563">
    <property type="entry name" value="PlsC"/>
    <property type="match status" value="1"/>
</dbReference>
<dbReference type="Proteomes" id="UP000220246">
    <property type="component" value="Unassembled WGS sequence"/>
</dbReference>
<evidence type="ECO:0000256" key="3">
    <source>
        <dbReference type="ARBA" id="ARBA00022679"/>
    </source>
</evidence>
<dbReference type="GO" id="GO:0003841">
    <property type="term" value="F:1-acylglycerol-3-phosphate O-acyltransferase activity"/>
    <property type="evidence" value="ECO:0007669"/>
    <property type="project" value="TreeGrafter"/>
</dbReference>
<protein>
    <submittedName>
        <fullName evidence="7">1-acyl-sn-glycerol-3-phosphate acyltransferase</fullName>
    </submittedName>
</protein>
<evidence type="ECO:0000256" key="2">
    <source>
        <dbReference type="ARBA" id="ARBA00022516"/>
    </source>
</evidence>
<evidence type="ECO:0000313" key="8">
    <source>
        <dbReference type="Proteomes" id="UP000220246"/>
    </source>
</evidence>
<keyword evidence="4" id="KW-0443">Lipid metabolism</keyword>
<dbReference type="AlphaFoldDB" id="A0A2A7UT44"/>
<comment type="caution">
    <text evidence="7">The sequence shown here is derived from an EMBL/GenBank/DDBJ whole genome shotgun (WGS) entry which is preliminary data.</text>
</comment>
<dbReference type="InterPro" id="IPR002123">
    <property type="entry name" value="Plipid/glycerol_acylTrfase"/>
</dbReference>
<keyword evidence="5 7" id="KW-0012">Acyltransferase</keyword>
<name>A0A2A7UT44_COMTR</name>
<keyword evidence="3 7" id="KW-0808">Transferase</keyword>
<dbReference type="PANTHER" id="PTHR10434">
    <property type="entry name" value="1-ACYL-SN-GLYCEROL-3-PHOSPHATE ACYLTRANSFERASE"/>
    <property type="match status" value="1"/>
</dbReference>
<reference evidence="8" key="1">
    <citation type="submission" date="2017-09" db="EMBL/GenBank/DDBJ databases">
        <title>FDA dAtabase for Regulatory Grade micrObial Sequences (FDA-ARGOS): Supporting development and validation of Infectious Disease Dx tests.</title>
        <authorList>
            <person name="Minogue T."/>
            <person name="Wolcott M."/>
            <person name="Wasieloski L."/>
            <person name="Aguilar W."/>
            <person name="Moore D."/>
            <person name="Tallon L."/>
            <person name="Sadzewicz L."/>
            <person name="Ott S."/>
            <person name="Zhao X."/>
            <person name="Nagaraj S."/>
            <person name="Vavikolanu K."/>
            <person name="Aluvathingal J."/>
            <person name="Nadendla S."/>
            <person name="Sichtig H."/>
        </authorList>
    </citation>
    <scope>NUCLEOTIDE SEQUENCE [LARGE SCALE GENOMIC DNA]</scope>
    <source>
        <strain evidence="8">FDAARGOS_394</strain>
    </source>
</reference>
<dbReference type="GO" id="GO:0006654">
    <property type="term" value="P:phosphatidic acid biosynthetic process"/>
    <property type="evidence" value="ECO:0007669"/>
    <property type="project" value="TreeGrafter"/>
</dbReference>
<proteinExistence type="predicted"/>
<accession>A0A2A7UT44</accession>
<evidence type="ECO:0000256" key="1">
    <source>
        <dbReference type="ARBA" id="ARBA00005189"/>
    </source>
</evidence>
<dbReference type="CDD" id="cd07989">
    <property type="entry name" value="LPLAT_AGPAT-like"/>
    <property type="match status" value="1"/>
</dbReference>
<dbReference type="GeneID" id="80800473"/>
<evidence type="ECO:0000256" key="5">
    <source>
        <dbReference type="ARBA" id="ARBA00023315"/>
    </source>
</evidence>
<feature type="domain" description="Phospholipid/glycerol acyltransferase" evidence="6">
    <location>
        <begin position="68"/>
        <end position="180"/>
    </location>
</feature>
<keyword evidence="2" id="KW-0444">Lipid biosynthesis</keyword>
<evidence type="ECO:0000313" key="7">
    <source>
        <dbReference type="EMBL" id="PEH88495.1"/>
    </source>
</evidence>